<dbReference type="InParanoid" id="D7G2H2"/>
<accession>D7G2H2</accession>
<protein>
    <submittedName>
        <fullName evidence="2">Uncharacterized protein</fullName>
    </submittedName>
</protein>
<feature type="region of interest" description="Disordered" evidence="1">
    <location>
        <begin position="556"/>
        <end position="584"/>
    </location>
</feature>
<keyword evidence="3" id="KW-1185">Reference proteome</keyword>
<dbReference type="eggNOG" id="ENOG502QVEC">
    <property type="taxonomic scope" value="Eukaryota"/>
</dbReference>
<organism evidence="2 3">
    <name type="scientific">Ectocarpus siliculosus</name>
    <name type="common">Brown alga</name>
    <name type="synonym">Conferva siliculosa</name>
    <dbReference type="NCBI Taxonomy" id="2880"/>
    <lineage>
        <taxon>Eukaryota</taxon>
        <taxon>Sar</taxon>
        <taxon>Stramenopiles</taxon>
        <taxon>Ochrophyta</taxon>
        <taxon>PX clade</taxon>
        <taxon>Phaeophyceae</taxon>
        <taxon>Ectocarpales</taxon>
        <taxon>Ectocarpaceae</taxon>
        <taxon>Ectocarpus</taxon>
    </lineage>
</organism>
<feature type="compositionally biased region" description="Gly residues" evidence="1">
    <location>
        <begin position="647"/>
        <end position="660"/>
    </location>
</feature>
<feature type="compositionally biased region" description="Low complexity" evidence="1">
    <location>
        <begin position="1"/>
        <end position="15"/>
    </location>
</feature>
<dbReference type="EMBL" id="FN649760">
    <property type="protein sequence ID" value="CBJ33406.1"/>
    <property type="molecule type" value="Genomic_DNA"/>
</dbReference>
<evidence type="ECO:0000313" key="2">
    <source>
        <dbReference type="EMBL" id="CBJ33406.1"/>
    </source>
</evidence>
<proteinExistence type="predicted"/>
<feature type="compositionally biased region" description="Gly residues" evidence="1">
    <location>
        <begin position="621"/>
        <end position="636"/>
    </location>
</feature>
<feature type="region of interest" description="Disordered" evidence="1">
    <location>
        <begin position="596"/>
        <end position="718"/>
    </location>
</feature>
<dbReference type="OrthoDB" id="430326at2759"/>
<evidence type="ECO:0000313" key="3">
    <source>
        <dbReference type="Proteomes" id="UP000002630"/>
    </source>
</evidence>
<feature type="compositionally biased region" description="Basic and acidic residues" evidence="1">
    <location>
        <begin position="664"/>
        <end position="683"/>
    </location>
</feature>
<dbReference type="Proteomes" id="UP000002630">
    <property type="component" value="Unassembled WGS sequence"/>
</dbReference>
<gene>
    <name evidence="2" type="ORF">Esi_0475_0014</name>
</gene>
<feature type="region of interest" description="Disordered" evidence="1">
    <location>
        <begin position="1"/>
        <end position="53"/>
    </location>
</feature>
<reference evidence="2 3" key="1">
    <citation type="journal article" date="2010" name="Nature">
        <title>The Ectocarpus genome and the independent evolution of multicellularity in brown algae.</title>
        <authorList>
            <person name="Cock J.M."/>
            <person name="Sterck L."/>
            <person name="Rouze P."/>
            <person name="Scornet D."/>
            <person name="Allen A.E."/>
            <person name="Amoutzias G."/>
            <person name="Anthouard V."/>
            <person name="Artiguenave F."/>
            <person name="Aury J.M."/>
            <person name="Badger J.H."/>
            <person name="Beszteri B."/>
            <person name="Billiau K."/>
            <person name="Bonnet E."/>
            <person name="Bothwell J.H."/>
            <person name="Bowler C."/>
            <person name="Boyen C."/>
            <person name="Brownlee C."/>
            <person name="Carrano C.J."/>
            <person name="Charrier B."/>
            <person name="Cho G.Y."/>
            <person name="Coelho S.M."/>
            <person name="Collen J."/>
            <person name="Corre E."/>
            <person name="Da Silva C."/>
            <person name="Delage L."/>
            <person name="Delaroque N."/>
            <person name="Dittami S.M."/>
            <person name="Doulbeau S."/>
            <person name="Elias M."/>
            <person name="Farnham G."/>
            <person name="Gachon C.M."/>
            <person name="Gschloessl B."/>
            <person name="Heesch S."/>
            <person name="Jabbari K."/>
            <person name="Jubin C."/>
            <person name="Kawai H."/>
            <person name="Kimura K."/>
            <person name="Kloareg B."/>
            <person name="Kupper F.C."/>
            <person name="Lang D."/>
            <person name="Le Bail A."/>
            <person name="Leblanc C."/>
            <person name="Lerouge P."/>
            <person name="Lohr M."/>
            <person name="Lopez P.J."/>
            <person name="Martens C."/>
            <person name="Maumus F."/>
            <person name="Michel G."/>
            <person name="Miranda-Saavedra D."/>
            <person name="Morales J."/>
            <person name="Moreau H."/>
            <person name="Motomura T."/>
            <person name="Nagasato C."/>
            <person name="Napoli C.A."/>
            <person name="Nelson D.R."/>
            <person name="Nyvall-Collen P."/>
            <person name="Peters A.F."/>
            <person name="Pommier C."/>
            <person name="Potin P."/>
            <person name="Poulain J."/>
            <person name="Quesneville H."/>
            <person name="Read B."/>
            <person name="Rensing S.A."/>
            <person name="Ritter A."/>
            <person name="Rousvoal S."/>
            <person name="Samanta M."/>
            <person name="Samson G."/>
            <person name="Schroeder D.C."/>
            <person name="Segurens B."/>
            <person name="Strittmatter M."/>
            <person name="Tonon T."/>
            <person name="Tregear J.W."/>
            <person name="Valentin K."/>
            <person name="von Dassow P."/>
            <person name="Yamagishi T."/>
            <person name="Van de Peer Y."/>
            <person name="Wincker P."/>
        </authorList>
    </citation>
    <scope>NUCLEOTIDE SEQUENCE [LARGE SCALE GENOMIC DNA]</scope>
    <source>
        <strain evidence="3">Ec32 / CCAP1310/4</strain>
    </source>
</reference>
<name>D7G2H2_ECTSI</name>
<sequence length="718" mass="77720">MSCDDGASLGAASDSASEDDLSSTDLSVGDRGAKELGDVDLSPPELGDAPPLLSGYSQTYVVRKQDPQRDHGRNRQVMFRCGNWCYTGEVSFAGLGDGEVITLKDIPRAVPMLQRQQDRLKFFCCADRVPVDSVYRQPVVILAEVQEFVAQELASSRTTQELTKWSGAFHWINDDSSCSTYFELQAELPACMDEIALVACKTYARGLVFITVYQEGSFYVVMQEGEGDQALLDIRFPDVSSHGQGLHLMSYDDLRRPWRKLTLWHAIKPSAATQAMEAAEAAANGSSRSLGRPPTTNLTSTTYLQTYVIMKPTGTEEFGTNNAYRDVLFRFGSWCYSGTVQLTPTLALMDIPHVIPALRMQQSKLDFMCDVAQLSPILLRLNFLSEGLQVPSKSPFAAPLEHMQRLMPLMEEQVASSEEVLTDLLDKLSDMGLEDSVSSWFDGDSMQSFFEFQTAATTATKEEFRGVDLVASKSYSAQGVVTIGIWFEDSYYIVLGEGGEEQPLLDSRFPNVSAKGRGYQIRAMTKGPEGWEELRKVSVWQTTAALQQEMEAKMIKAGEKESAETRAGGSELDGGQQEGEEHAKATSTMMIEGGAASAANEQGGSRGAGWAGGDRADPAIGGSGGGFPGGTTGGGSAQAQPKHSGAGDRGGVGRGIGAVGADGNNHDDRPSRGGGVHELKRPWETGAIRGRTNDNLTVSAEQLKRRDKQRAASSTEIF</sequence>
<dbReference type="AlphaFoldDB" id="D7G2H2"/>
<evidence type="ECO:0000256" key="1">
    <source>
        <dbReference type="SAM" id="MobiDB-lite"/>
    </source>
</evidence>